<organism evidence="9 10">
    <name type="scientific">Luteimonas marina</name>
    <dbReference type="NCBI Taxonomy" id="488485"/>
    <lineage>
        <taxon>Bacteria</taxon>
        <taxon>Pseudomonadati</taxon>
        <taxon>Pseudomonadota</taxon>
        <taxon>Gammaproteobacteria</taxon>
        <taxon>Lysobacterales</taxon>
        <taxon>Lysobacteraceae</taxon>
        <taxon>Luteimonas</taxon>
    </lineage>
</organism>
<dbReference type="GO" id="GO:0006457">
    <property type="term" value="P:protein folding"/>
    <property type="evidence" value="ECO:0007669"/>
    <property type="project" value="InterPro"/>
</dbReference>
<reference evidence="9 10" key="1">
    <citation type="journal article" date="2008" name="Int. J. Syst. Evol. Microbiol.">
        <title>Luteimonas marina sp. nov., isolated from seawater.</title>
        <authorList>
            <person name="Baik K.S."/>
            <person name="Park S.C."/>
            <person name="Kim M.S."/>
            <person name="Kim E.M."/>
            <person name="Park C."/>
            <person name="Chun J."/>
            <person name="Seong C.N."/>
        </authorList>
    </citation>
    <scope>NUCLEOTIDE SEQUENCE [LARGE SCALE GENOMIC DNA]</scope>
    <source>
        <strain evidence="9 10">FR1330</strain>
    </source>
</reference>
<dbReference type="Gene3D" id="3.10.50.40">
    <property type="match status" value="1"/>
</dbReference>
<evidence type="ECO:0000313" key="10">
    <source>
        <dbReference type="Proteomes" id="UP000319980"/>
    </source>
</evidence>
<keyword evidence="3 5" id="KW-0697">Rotamase</keyword>
<evidence type="ECO:0000313" key="9">
    <source>
        <dbReference type="EMBL" id="TWT23764.1"/>
    </source>
</evidence>
<dbReference type="PANTHER" id="PTHR43811">
    <property type="entry name" value="FKBP-TYPE PEPTIDYL-PROLYL CIS-TRANS ISOMERASE FKPA"/>
    <property type="match status" value="1"/>
</dbReference>
<dbReference type="InterPro" id="IPR001179">
    <property type="entry name" value="PPIase_FKBP_dom"/>
</dbReference>
<feature type="signal peptide" evidence="7">
    <location>
        <begin position="1"/>
        <end position="24"/>
    </location>
</feature>
<evidence type="ECO:0000256" key="7">
    <source>
        <dbReference type="SAM" id="SignalP"/>
    </source>
</evidence>
<comment type="caution">
    <text evidence="9">The sequence shown here is derived from an EMBL/GenBank/DDBJ whole genome shotgun (WGS) entry which is preliminary data.</text>
</comment>
<protein>
    <recommendedName>
        <fullName evidence="6">Peptidyl-prolyl cis-trans isomerase</fullName>
        <ecNumber evidence="6">5.2.1.8</ecNumber>
    </recommendedName>
</protein>
<evidence type="ECO:0000256" key="6">
    <source>
        <dbReference type="RuleBase" id="RU003915"/>
    </source>
</evidence>
<evidence type="ECO:0000256" key="1">
    <source>
        <dbReference type="ARBA" id="ARBA00000971"/>
    </source>
</evidence>
<dbReference type="OrthoDB" id="9814548at2"/>
<dbReference type="InterPro" id="IPR036944">
    <property type="entry name" value="PPIase_FKBP_N_sf"/>
</dbReference>
<dbReference type="PANTHER" id="PTHR43811:SF57">
    <property type="entry name" value="FKBP-TYPE PEPTIDYL-PROLYL CIS-TRANS ISOMERASE FKPA-RELATED"/>
    <property type="match status" value="1"/>
</dbReference>
<dbReference type="Pfam" id="PF01346">
    <property type="entry name" value="FKBP_N"/>
    <property type="match status" value="2"/>
</dbReference>
<keyword evidence="10" id="KW-1185">Reference proteome</keyword>
<evidence type="ECO:0000259" key="8">
    <source>
        <dbReference type="PROSITE" id="PS50059"/>
    </source>
</evidence>
<dbReference type="PROSITE" id="PS50059">
    <property type="entry name" value="FKBP_PPIASE"/>
    <property type="match status" value="1"/>
</dbReference>
<dbReference type="RefSeq" id="WP_146385146.1">
    <property type="nucleotide sequence ID" value="NZ_VOHK01000001.1"/>
</dbReference>
<feature type="chain" id="PRO_5023010387" description="Peptidyl-prolyl cis-trans isomerase" evidence="7">
    <location>
        <begin position="25"/>
        <end position="313"/>
    </location>
</feature>
<dbReference type="GO" id="GO:0003755">
    <property type="term" value="F:peptidyl-prolyl cis-trans isomerase activity"/>
    <property type="evidence" value="ECO:0007669"/>
    <property type="project" value="UniProtKB-UniRule"/>
</dbReference>
<dbReference type="SUPFAM" id="SSF54534">
    <property type="entry name" value="FKBP-like"/>
    <property type="match status" value="1"/>
</dbReference>
<dbReference type="Pfam" id="PF00254">
    <property type="entry name" value="FKBP_C"/>
    <property type="match status" value="1"/>
</dbReference>
<name>A0A5C5UCH2_9GAMM</name>
<dbReference type="Proteomes" id="UP000319980">
    <property type="component" value="Unassembled WGS sequence"/>
</dbReference>
<keyword evidence="4 5" id="KW-0413">Isomerase</keyword>
<dbReference type="FunFam" id="3.10.50.40:FF:000006">
    <property type="entry name" value="Peptidyl-prolyl cis-trans isomerase"/>
    <property type="match status" value="1"/>
</dbReference>
<keyword evidence="7" id="KW-0732">Signal</keyword>
<sequence length="313" mass="32639">MNPFARGLATLGLSALLVSGAATAMQAQGAVTALAGERQQVSYLMGMDVGRSLEAVGPDIDFASFERAFAQALAGGEPLIGDAEVAALGPVLMQRIAARSGKRVPGLAPGAQPPAIDKGKVGLMLGLDAGRSLAPLADTIDVPVLVQAVRTTIEGGTPLLSTDQASVARAALEQRGRQQAARQAETNRQAGADFLAKNRLGKGVFATGSGLQYSVLRQGSGPRPRPGDTVRVHYRGTLLDGTEFDSSYGRGEPAEFGLNQVIAGWTEGLTLMPVGARYRLWIPGELAYGQRGSPPNIGPNETLVFEVELLEIL</sequence>
<proteinExistence type="inferred from homology"/>
<evidence type="ECO:0000256" key="4">
    <source>
        <dbReference type="ARBA" id="ARBA00023235"/>
    </source>
</evidence>
<evidence type="ECO:0000256" key="2">
    <source>
        <dbReference type="ARBA" id="ARBA00006577"/>
    </source>
</evidence>
<dbReference type="InterPro" id="IPR000774">
    <property type="entry name" value="PPIase_FKBP_N"/>
</dbReference>
<dbReference type="Gene3D" id="1.10.287.460">
    <property type="entry name" value="Peptidyl-prolyl cis-trans isomerase, FKBP-type, N-terminal domain"/>
    <property type="match status" value="2"/>
</dbReference>
<comment type="catalytic activity">
    <reaction evidence="1 5 6">
        <text>[protein]-peptidylproline (omega=180) = [protein]-peptidylproline (omega=0)</text>
        <dbReference type="Rhea" id="RHEA:16237"/>
        <dbReference type="Rhea" id="RHEA-COMP:10747"/>
        <dbReference type="Rhea" id="RHEA-COMP:10748"/>
        <dbReference type="ChEBI" id="CHEBI:83833"/>
        <dbReference type="ChEBI" id="CHEBI:83834"/>
        <dbReference type="EC" id="5.2.1.8"/>
    </reaction>
</comment>
<dbReference type="InterPro" id="IPR046357">
    <property type="entry name" value="PPIase_dom_sf"/>
</dbReference>
<dbReference type="EC" id="5.2.1.8" evidence="6"/>
<evidence type="ECO:0000256" key="3">
    <source>
        <dbReference type="ARBA" id="ARBA00023110"/>
    </source>
</evidence>
<dbReference type="EMBL" id="VOHK01000001">
    <property type="protein sequence ID" value="TWT23764.1"/>
    <property type="molecule type" value="Genomic_DNA"/>
</dbReference>
<feature type="domain" description="PPIase FKBP-type" evidence="8">
    <location>
        <begin position="227"/>
        <end position="313"/>
    </location>
</feature>
<dbReference type="AlphaFoldDB" id="A0A5C5UCH2"/>
<evidence type="ECO:0000256" key="5">
    <source>
        <dbReference type="PROSITE-ProRule" id="PRU00277"/>
    </source>
</evidence>
<accession>A0A5C5UCH2</accession>
<comment type="similarity">
    <text evidence="2 6">Belongs to the FKBP-type PPIase family.</text>
</comment>
<gene>
    <name evidence="9" type="ORF">FQY83_03880</name>
</gene>